<reference evidence="5 6" key="1">
    <citation type="journal article" date="2016" name="Nat. Commun.">
        <title>Thousands of microbial genomes shed light on interconnected biogeochemical processes in an aquifer system.</title>
        <authorList>
            <person name="Anantharaman K."/>
            <person name="Brown C.T."/>
            <person name="Hug L.A."/>
            <person name="Sharon I."/>
            <person name="Castelle C.J."/>
            <person name="Probst A.J."/>
            <person name="Thomas B.C."/>
            <person name="Singh A."/>
            <person name="Wilkins M.J."/>
            <person name="Karaoz U."/>
            <person name="Brodie E.L."/>
            <person name="Williams K.H."/>
            <person name="Hubbard S.S."/>
            <person name="Banfield J.F."/>
        </authorList>
    </citation>
    <scope>NUCLEOTIDE SEQUENCE [LARGE SCALE GENOMIC DNA]</scope>
</reference>
<evidence type="ECO:0000313" key="6">
    <source>
        <dbReference type="Proteomes" id="UP000176645"/>
    </source>
</evidence>
<proteinExistence type="predicted"/>
<dbReference type="Pfam" id="PF17957">
    <property type="entry name" value="Big_7"/>
    <property type="match status" value="1"/>
</dbReference>
<evidence type="ECO:0000256" key="2">
    <source>
        <dbReference type="ARBA" id="ARBA00022525"/>
    </source>
</evidence>
<dbReference type="GO" id="GO:0005576">
    <property type="term" value="C:extracellular region"/>
    <property type="evidence" value="ECO:0007669"/>
    <property type="project" value="UniProtKB-SubCell"/>
</dbReference>
<protein>
    <recommendedName>
        <fullName evidence="4">Carbohydrate-binding module family 96 domain-containing protein</fullName>
    </recommendedName>
</protein>
<dbReference type="Proteomes" id="UP000176645">
    <property type="component" value="Unassembled WGS sequence"/>
</dbReference>
<dbReference type="Pfam" id="PF24517">
    <property type="entry name" value="CBM96"/>
    <property type="match status" value="1"/>
</dbReference>
<accession>A0A1G1WGN7</accession>
<keyword evidence="2" id="KW-0964">Secreted</keyword>
<evidence type="ECO:0000256" key="3">
    <source>
        <dbReference type="ARBA" id="ARBA00022729"/>
    </source>
</evidence>
<comment type="caution">
    <text evidence="5">The sequence shown here is derived from an EMBL/GenBank/DDBJ whole genome shotgun (WGS) entry which is preliminary data.</text>
</comment>
<organism evidence="5 6">
    <name type="scientific">Candidatus Woykebacteria bacterium RBG_19FT_COMBO_43_10</name>
    <dbReference type="NCBI Taxonomy" id="1802598"/>
    <lineage>
        <taxon>Bacteria</taxon>
        <taxon>Candidatus Woykeibacteriota</taxon>
    </lineage>
</organism>
<dbReference type="NCBIfam" id="NF033679">
    <property type="entry name" value="DNRLRE_dom"/>
    <property type="match status" value="1"/>
</dbReference>
<dbReference type="EMBL" id="MHCU01000070">
    <property type="protein sequence ID" value="OGY26407.1"/>
    <property type="molecule type" value="Genomic_DNA"/>
</dbReference>
<dbReference type="InterPro" id="IPR055372">
    <property type="entry name" value="CBM96"/>
</dbReference>
<evidence type="ECO:0000259" key="4">
    <source>
        <dbReference type="Pfam" id="PF24517"/>
    </source>
</evidence>
<dbReference type="AlphaFoldDB" id="A0A1G1WGN7"/>
<comment type="subcellular location">
    <subcellularLocation>
        <location evidence="1">Secreted</location>
    </subcellularLocation>
</comment>
<gene>
    <name evidence="5" type="ORF">A2Z42_04555</name>
</gene>
<evidence type="ECO:0000256" key="1">
    <source>
        <dbReference type="ARBA" id="ARBA00004613"/>
    </source>
</evidence>
<evidence type="ECO:0000313" key="5">
    <source>
        <dbReference type="EMBL" id="OGY26407.1"/>
    </source>
</evidence>
<feature type="domain" description="Carbohydrate-binding module family 96" evidence="4">
    <location>
        <begin position="699"/>
        <end position="848"/>
    </location>
</feature>
<dbReference type="InterPro" id="IPR013783">
    <property type="entry name" value="Ig-like_fold"/>
</dbReference>
<dbReference type="Gene3D" id="2.60.40.10">
    <property type="entry name" value="Immunoglobulins"/>
    <property type="match status" value="1"/>
</dbReference>
<name>A0A1G1WGN7_9BACT</name>
<keyword evidence="3" id="KW-0732">Signal</keyword>
<sequence>MRTIATLAMTIVIFFAIPFTVYLTQQQRSLRITANEPPLPPRLIIPMYNDTMVNYIETSFKPYVRGEDILMVGSGGTGVLNMIWVNNTVSRLQTAFPSNQIIGLTSGLANVATMSAQISDSVRTIVYNYEPNFTNIPEFNWDFPTTLQNIDQAADAIRNSGRKASTSPTGRPLLQEALQQYLWDYGVIGQHMDSQIVQTQTYCKQSMSNPTRFQEAINRLLSQYNGSTQNWSPQISVSSLNVNGVSAQQGYDCTQVAAATGISSISVWWHHSEPQYLMDYLKLLRPDADNDGFPDEKENLFGTDPANSASKPETKLYSPTCYDGLDNDLDDTIDSKDPGCPGFNVTSFPTAFLLPLYRPSDWEAYLDAIGPHLAPKDYVVVVVGSPESAGIPSAAMTNLLEKIHKDYPEVEPMIMTAGIANLRQLVSNDLIPNYVNWVGYDYEEGFETEFNWDLQQTKINFQNAGAIVHGAGKKFFTSPQGKNLFDTSLPQWDWNVLAPLQEMVLYQTQHLPNIGDGRSFFLSKVHELKPIFANNNVEFFPELTVGDPATEISVPNGITISHAENLSLSLIEDGFKGIFIWYGHYETPGVITPEISSYLTKFDLQAPTVSITAPANGATVSDTISITADAADNVGVTKVEFYVDTSTKIGEDTTSPYSISWNTNTVSNGAHNLLARAYDAVGNSSSKSVTVTVSNLKVITLRPVADATISKSYPKTNYGSSPYLIDDYNPYRNFLMKFSISGIGSGKVTSAKLRLYVQNPSPLGGLFYNTTTTTWSEKTVTWNTRPMPGSRRATLGRVYSGRWYSVDLTKYITKDGTLSLRVFSTYSDGAIFYSKEKGSSYAPQLVITVQ</sequence>